<feature type="transmembrane region" description="Helical" evidence="1">
    <location>
        <begin position="538"/>
        <end position="558"/>
    </location>
</feature>
<feature type="transmembrane region" description="Helical" evidence="1">
    <location>
        <begin position="395"/>
        <end position="414"/>
    </location>
</feature>
<proteinExistence type="predicted"/>
<evidence type="ECO:0000313" key="2">
    <source>
        <dbReference type="EMBL" id="MDD8059093.1"/>
    </source>
</evidence>
<sequence>MYYVSKLEQFQSFIRSNGKALTGVDVPVKLSNEQAKLPQLKFTFGWTIEVGVSEHQHGGHCPVGIKSGSASNARDYAHDKAKEYASGQNSLFNDRFLNILGPDITSNFLIRNRGLKSAPETYVGSKVCYNCSGSGSQSCSSCYGSGKNSCHGCSGTGRVSVSRYDSYNQRTVYTTESCSSCWGSGKKTCSRCGGSGSVTCNTCSGGGYLYYSYTIDGDAKRSTKWAYNSNDYHEWTSEFVKNNGLNLVYHLTDITEVDVEGALDGCTFIYAFTAKLPTLQFTATIDSIDTKMCFAGKKDTTHNAGGVYDPAVWRVAQKMTGKNQAEDKAVLATPAIKDIIEASATSTQIALLTENWVSTDIKDAVISNYQTLVSSLKKQSVKGIAPNMLLSLVKYTYLFFVLGMLIALLFPSFAAESGQRMSVTQVPEWMFALLTMKFGLFGLPAFANYAFAFGLLWLSYQCVKKWYWKNISNTKIWLLTLSITLLFPHIAFSIYYNTLALLNGSPAIANTLVGGSILLGVYLVVIGFKWPQKWYSKLLGLLAAVGAYCAIQYGLYAINPTYAFIADHAHYTREVTQLLASGVDFMQTNLVEWGLLSISFTYFLTRRRFWLKAKTMVADYDSPVLLKSMNMDK</sequence>
<evidence type="ECO:0000256" key="1">
    <source>
        <dbReference type="SAM" id="Phobius"/>
    </source>
</evidence>
<keyword evidence="3" id="KW-1185">Reference proteome</keyword>
<name>A0ABT5TKF4_9GAMM</name>
<dbReference type="RefSeq" id="WP_274408438.1">
    <property type="nucleotide sequence ID" value="NZ_JAQQPZ010000004.1"/>
</dbReference>
<feature type="transmembrane region" description="Helical" evidence="1">
    <location>
        <begin position="508"/>
        <end position="526"/>
    </location>
</feature>
<protein>
    <recommendedName>
        <fullName evidence="4">CR-type domain-containing protein</fullName>
    </recommendedName>
</protein>
<dbReference type="InterPro" id="IPR001305">
    <property type="entry name" value="HSP_DnaJ_Cys-rich_dom"/>
</dbReference>
<dbReference type="InterPro" id="IPR009030">
    <property type="entry name" value="Growth_fac_rcpt_cys_sf"/>
</dbReference>
<evidence type="ECO:0000313" key="3">
    <source>
        <dbReference type="Proteomes" id="UP001213691"/>
    </source>
</evidence>
<gene>
    <name evidence="2" type="ORF">PQR79_08110</name>
</gene>
<dbReference type="Proteomes" id="UP001213691">
    <property type="component" value="Unassembled WGS sequence"/>
</dbReference>
<feature type="transmembrane region" description="Helical" evidence="1">
    <location>
        <begin position="476"/>
        <end position="496"/>
    </location>
</feature>
<dbReference type="SUPFAM" id="SSF57184">
    <property type="entry name" value="Growth factor receptor domain"/>
    <property type="match status" value="1"/>
</dbReference>
<dbReference type="InterPro" id="IPR052789">
    <property type="entry name" value="SSUH2_homolog"/>
</dbReference>
<dbReference type="PANTHER" id="PTHR48465">
    <property type="entry name" value="PROTEIN SSUH2 HOMOLOG"/>
    <property type="match status" value="1"/>
</dbReference>
<dbReference type="CDD" id="cd10719">
    <property type="entry name" value="DnaJ_zf"/>
    <property type="match status" value="1"/>
</dbReference>
<evidence type="ECO:0008006" key="4">
    <source>
        <dbReference type="Google" id="ProtNLM"/>
    </source>
</evidence>
<keyword evidence="1" id="KW-1133">Transmembrane helix</keyword>
<comment type="caution">
    <text evidence="2">The sequence shown here is derived from an EMBL/GenBank/DDBJ whole genome shotgun (WGS) entry which is preliminary data.</text>
</comment>
<reference evidence="2 3" key="1">
    <citation type="submission" date="2023-02" db="EMBL/GenBank/DDBJ databases">
        <title>Genome sequence of Shewanella metallivivens ER-Te-42B-Light, sp. nov., enriched from sulfide tube worms (Riftia pachyptila) isolated from Explorer Ridge in the Pacific Ocean.</title>
        <authorList>
            <person name="Maltman C."/>
            <person name="Kuzyk S.B."/>
            <person name="Kyndt J.A."/>
            <person name="Yurkov V."/>
        </authorList>
    </citation>
    <scope>NUCLEOTIDE SEQUENCE [LARGE SCALE GENOMIC DNA]</scope>
    <source>
        <strain evidence="2 3">ER-Te-42B-Light</strain>
    </source>
</reference>
<dbReference type="EMBL" id="JAQQPZ010000004">
    <property type="protein sequence ID" value="MDD8059093.1"/>
    <property type="molecule type" value="Genomic_DNA"/>
</dbReference>
<keyword evidence="1" id="KW-0812">Transmembrane</keyword>
<accession>A0ABT5TKF4</accession>
<dbReference type="PANTHER" id="PTHR48465:SF1">
    <property type="entry name" value="PROTEIN SSUH2 HOMOLOG"/>
    <property type="match status" value="1"/>
</dbReference>
<feature type="transmembrane region" description="Helical" evidence="1">
    <location>
        <begin position="578"/>
        <end position="604"/>
    </location>
</feature>
<keyword evidence="1" id="KW-0472">Membrane</keyword>
<feature type="transmembrane region" description="Helical" evidence="1">
    <location>
        <begin position="434"/>
        <end position="456"/>
    </location>
</feature>
<organism evidence="2 3">
    <name type="scientific">Shewanella metallivivens</name>
    <dbReference type="NCBI Taxonomy" id="2872342"/>
    <lineage>
        <taxon>Bacteria</taxon>
        <taxon>Pseudomonadati</taxon>
        <taxon>Pseudomonadota</taxon>
        <taxon>Gammaproteobacteria</taxon>
        <taxon>Alteromonadales</taxon>
        <taxon>Shewanellaceae</taxon>
        <taxon>Shewanella</taxon>
    </lineage>
</organism>